<dbReference type="InterPro" id="IPR018357">
    <property type="entry name" value="Hexapep_transf_CS"/>
</dbReference>
<feature type="compositionally biased region" description="Basic and acidic residues" evidence="4">
    <location>
        <begin position="91"/>
        <end position="116"/>
    </location>
</feature>
<feature type="region of interest" description="Disordered" evidence="4">
    <location>
        <begin position="484"/>
        <end position="503"/>
    </location>
</feature>
<dbReference type="PANTHER" id="PTHR23416">
    <property type="entry name" value="SIALIC ACID SYNTHASE-RELATED"/>
    <property type="match status" value="1"/>
</dbReference>
<comment type="caution">
    <text evidence="6">The sequence shown here is derived from an EMBL/GenBank/DDBJ whole genome shotgun (WGS) entry which is preliminary data.</text>
</comment>
<evidence type="ECO:0000256" key="3">
    <source>
        <dbReference type="ARBA" id="ARBA00023242"/>
    </source>
</evidence>
<evidence type="ECO:0000259" key="5">
    <source>
        <dbReference type="PROSITE" id="PS50048"/>
    </source>
</evidence>
<keyword evidence="3" id="KW-0539">Nucleus</keyword>
<dbReference type="CDD" id="cd00067">
    <property type="entry name" value="GAL4"/>
    <property type="match status" value="1"/>
</dbReference>
<dbReference type="InterPro" id="IPR036864">
    <property type="entry name" value="Zn2-C6_fun-type_DNA-bd_sf"/>
</dbReference>
<evidence type="ECO:0000256" key="1">
    <source>
        <dbReference type="ARBA" id="ARBA00007274"/>
    </source>
</evidence>
<feature type="compositionally biased region" description="Pro residues" evidence="4">
    <location>
        <begin position="428"/>
        <end position="437"/>
    </location>
</feature>
<dbReference type="Gene3D" id="2.160.10.10">
    <property type="entry name" value="Hexapeptide repeat proteins"/>
    <property type="match status" value="1"/>
</dbReference>
<dbReference type="InterPro" id="IPR011004">
    <property type="entry name" value="Trimer_LpxA-like_sf"/>
</dbReference>
<dbReference type="PROSITE" id="PS50048">
    <property type="entry name" value="ZN2_CY6_FUNGAL_2"/>
    <property type="match status" value="1"/>
</dbReference>
<dbReference type="SMART" id="SM01266">
    <property type="entry name" value="Mac"/>
    <property type="match status" value="1"/>
</dbReference>
<dbReference type="Pfam" id="PF12464">
    <property type="entry name" value="Mac"/>
    <property type="match status" value="1"/>
</dbReference>
<feature type="compositionally biased region" description="Basic and acidic residues" evidence="4">
    <location>
        <begin position="46"/>
        <end position="57"/>
    </location>
</feature>
<dbReference type="InterPro" id="IPR001451">
    <property type="entry name" value="Hexapep"/>
</dbReference>
<reference evidence="6" key="2">
    <citation type="submission" date="2023-06" db="EMBL/GenBank/DDBJ databases">
        <authorList>
            <consortium name="Lawrence Berkeley National Laboratory"/>
            <person name="Mondo S.J."/>
            <person name="Hensen N."/>
            <person name="Bonometti L."/>
            <person name="Westerberg I."/>
            <person name="Brannstrom I.O."/>
            <person name="Guillou S."/>
            <person name="Cros-Aarteil S."/>
            <person name="Calhoun S."/>
            <person name="Haridas S."/>
            <person name="Kuo A."/>
            <person name="Pangilinan J."/>
            <person name="Riley R."/>
            <person name="Labutti K."/>
            <person name="Andreopoulos B."/>
            <person name="Lipzen A."/>
            <person name="Chen C."/>
            <person name="Yanf M."/>
            <person name="Daum C."/>
            <person name="Ng V."/>
            <person name="Clum A."/>
            <person name="Steindorff A."/>
            <person name="Ohm R."/>
            <person name="Martin F."/>
            <person name="Silar P."/>
            <person name="Natvig D."/>
            <person name="Lalanne C."/>
            <person name="Gautier V."/>
            <person name="Ament-Velasquez S.L."/>
            <person name="Kruys A."/>
            <person name="Hutchinson M.I."/>
            <person name="Powell A.J."/>
            <person name="Barry K."/>
            <person name="Miller A.N."/>
            <person name="Grigoriev I.V."/>
            <person name="Debuchy R."/>
            <person name="Gladieux P."/>
            <person name="Thoren M.H."/>
            <person name="Johannesson H."/>
        </authorList>
    </citation>
    <scope>NUCLEOTIDE SEQUENCE</scope>
    <source>
        <strain evidence="6">CBS 333.67</strain>
    </source>
</reference>
<dbReference type="GeneID" id="87881308"/>
<dbReference type="InterPro" id="IPR051159">
    <property type="entry name" value="Hexapeptide_acetyltransf"/>
</dbReference>
<dbReference type="CDD" id="cd03357">
    <property type="entry name" value="LbH_MAT_GAT"/>
    <property type="match status" value="1"/>
</dbReference>
<dbReference type="SUPFAM" id="SSF57701">
    <property type="entry name" value="Zn2/Cys6 DNA-binding domain"/>
    <property type="match status" value="1"/>
</dbReference>
<dbReference type="GO" id="GO:0000981">
    <property type="term" value="F:DNA-binding transcription factor activity, RNA polymerase II-specific"/>
    <property type="evidence" value="ECO:0007669"/>
    <property type="project" value="InterPro"/>
</dbReference>
<dbReference type="Pfam" id="PF00172">
    <property type="entry name" value="Zn_clus"/>
    <property type="match status" value="1"/>
</dbReference>
<comment type="similarity">
    <text evidence="1">Belongs to the transferase hexapeptide repeat family.</text>
</comment>
<feature type="compositionally biased region" description="Low complexity" evidence="4">
    <location>
        <begin position="310"/>
        <end position="327"/>
    </location>
</feature>
<evidence type="ECO:0000313" key="7">
    <source>
        <dbReference type="Proteomes" id="UP001273166"/>
    </source>
</evidence>
<feature type="region of interest" description="Disordered" evidence="4">
    <location>
        <begin position="1"/>
        <end position="242"/>
    </location>
</feature>
<feature type="region of interest" description="Disordered" evidence="4">
    <location>
        <begin position="416"/>
        <end position="473"/>
    </location>
</feature>
<dbReference type="PROSITE" id="PS00101">
    <property type="entry name" value="HEXAPEP_TRANSFERASES"/>
    <property type="match status" value="1"/>
</dbReference>
<dbReference type="GO" id="GO:0016407">
    <property type="term" value="F:acetyltransferase activity"/>
    <property type="evidence" value="ECO:0007669"/>
    <property type="project" value="InterPro"/>
</dbReference>
<dbReference type="SUPFAM" id="SSF51161">
    <property type="entry name" value="Trimeric LpxA-like enzymes"/>
    <property type="match status" value="1"/>
</dbReference>
<dbReference type="PANTHER" id="PTHR23416:SF76">
    <property type="entry name" value="ZN(II)2CYS6 TRANSCRIPTION FACTOR (EUROFUNG)"/>
    <property type="match status" value="1"/>
</dbReference>
<feature type="region of interest" description="Disordered" evidence="4">
    <location>
        <begin position="276"/>
        <end position="375"/>
    </location>
</feature>
<evidence type="ECO:0000313" key="6">
    <source>
        <dbReference type="EMBL" id="KAK3305328.1"/>
    </source>
</evidence>
<dbReference type="PROSITE" id="PS00463">
    <property type="entry name" value="ZN2_CY6_FUNGAL_1"/>
    <property type="match status" value="1"/>
</dbReference>
<gene>
    <name evidence="6" type="ORF">B0T15DRAFT_193799</name>
</gene>
<feature type="compositionally biased region" description="Basic and acidic residues" evidence="4">
    <location>
        <begin position="491"/>
        <end position="501"/>
    </location>
</feature>
<dbReference type="RefSeq" id="XP_062721108.1">
    <property type="nucleotide sequence ID" value="XM_062862479.1"/>
</dbReference>
<dbReference type="GO" id="GO:0008270">
    <property type="term" value="F:zinc ion binding"/>
    <property type="evidence" value="ECO:0007669"/>
    <property type="project" value="InterPro"/>
</dbReference>
<dbReference type="Gene3D" id="4.10.240.10">
    <property type="entry name" value="Zn(2)-C6 fungal-type DNA-binding domain"/>
    <property type="match status" value="1"/>
</dbReference>
<dbReference type="EMBL" id="JAUDZG010000004">
    <property type="protein sequence ID" value="KAK3305328.1"/>
    <property type="molecule type" value="Genomic_DNA"/>
</dbReference>
<dbReference type="AlphaFoldDB" id="A0AAJ0M1E2"/>
<sequence length="706" mass="77832">MATFRPMNGGSLKTAAETNGAADMDHVTRQPVNAEPRPAEGYPNQRGREEWEVKEGRSSTNRESLPFPGADTFHEAENSHKRKRSISYSPSREHPLSPPSRTERTERTERPERTDQAETYGRLRPPSEPHDRLSTPPRDSHRGRQGDEARDGPEQWRAQHAREERTSSIESPYSAIPVSAQSEEPALELLQRAISHDEGDQSPDGDDRAMYSGQYTPEPRRDGVVQSDPKKRKRNFSNRTKTGCLTCRKRKKKCDERKPECMNCYKGGFVCAGYPPQRGAWANKPESKATQVNIESKDPNYVPPGAYGMPQQPAPYSSSQQPLPGQQPKRDSLPYNRGQPTLRITPPQGRPLQSDDDRLTASTMPSSSAISPDNKLSALSGYTTSATLNVFPTPVSAATMSAFSDRTPKEYQRVPPLHDITRTDPDHQQPPPPPPPQSTISTQPPFSSALHGNRTSTPPAPSSALSAPTPTGGVQATAQLALSHTQFPSDRQPRRQKEEMLNGRPYYPFDKELVLERERCNAACWRFNNSTNPNLGVSPAERARLFRDILHPREGIQLSSTVVSPVTHAGRVGENATVEAPFNCDYGYNIHIGNNVSIGRNCLINDVCEVRIGNNVIISPNVCIYTGTCSTDPRYRNGNQGTRYGKPVVIEDDVWIAANVVILPGVRIGKGSTVGAGSVVTKDVATWSIYMGEKAGHRRGVSTLLS</sequence>
<reference evidence="6" key="1">
    <citation type="journal article" date="2023" name="Mol. Phylogenet. Evol.">
        <title>Genome-scale phylogeny and comparative genomics of the fungal order Sordariales.</title>
        <authorList>
            <person name="Hensen N."/>
            <person name="Bonometti L."/>
            <person name="Westerberg I."/>
            <person name="Brannstrom I.O."/>
            <person name="Guillou S."/>
            <person name="Cros-Aarteil S."/>
            <person name="Calhoun S."/>
            <person name="Haridas S."/>
            <person name="Kuo A."/>
            <person name="Mondo S."/>
            <person name="Pangilinan J."/>
            <person name="Riley R."/>
            <person name="LaButti K."/>
            <person name="Andreopoulos B."/>
            <person name="Lipzen A."/>
            <person name="Chen C."/>
            <person name="Yan M."/>
            <person name="Daum C."/>
            <person name="Ng V."/>
            <person name="Clum A."/>
            <person name="Steindorff A."/>
            <person name="Ohm R.A."/>
            <person name="Martin F."/>
            <person name="Silar P."/>
            <person name="Natvig D.O."/>
            <person name="Lalanne C."/>
            <person name="Gautier V."/>
            <person name="Ament-Velasquez S.L."/>
            <person name="Kruys A."/>
            <person name="Hutchinson M.I."/>
            <person name="Powell A.J."/>
            <person name="Barry K."/>
            <person name="Miller A.N."/>
            <person name="Grigoriev I.V."/>
            <person name="Debuchy R."/>
            <person name="Gladieux P."/>
            <person name="Hiltunen Thoren M."/>
            <person name="Johannesson H."/>
        </authorList>
    </citation>
    <scope>NUCLEOTIDE SEQUENCE</scope>
    <source>
        <strain evidence="6">CBS 333.67</strain>
    </source>
</reference>
<evidence type="ECO:0000256" key="4">
    <source>
        <dbReference type="SAM" id="MobiDB-lite"/>
    </source>
</evidence>
<feature type="compositionally biased region" description="Low complexity" evidence="4">
    <location>
        <begin position="438"/>
        <end position="448"/>
    </location>
</feature>
<proteinExistence type="inferred from homology"/>
<dbReference type="Pfam" id="PF00132">
    <property type="entry name" value="Hexapep"/>
    <property type="match status" value="1"/>
</dbReference>
<evidence type="ECO:0000256" key="2">
    <source>
        <dbReference type="ARBA" id="ARBA00022679"/>
    </source>
</evidence>
<dbReference type="InterPro" id="IPR024688">
    <property type="entry name" value="Mac_dom"/>
</dbReference>
<dbReference type="SMART" id="SM00066">
    <property type="entry name" value="GAL4"/>
    <property type="match status" value="1"/>
</dbReference>
<feature type="compositionally biased region" description="Basic and acidic residues" evidence="4">
    <location>
        <begin position="125"/>
        <end position="154"/>
    </location>
</feature>
<dbReference type="GO" id="GO:0008374">
    <property type="term" value="F:O-acyltransferase activity"/>
    <property type="evidence" value="ECO:0007669"/>
    <property type="project" value="TreeGrafter"/>
</dbReference>
<dbReference type="Proteomes" id="UP001273166">
    <property type="component" value="Unassembled WGS sequence"/>
</dbReference>
<keyword evidence="7" id="KW-1185">Reference proteome</keyword>
<feature type="domain" description="Zn(2)-C6 fungal-type" evidence="5">
    <location>
        <begin position="243"/>
        <end position="271"/>
    </location>
</feature>
<feature type="compositionally biased region" description="Low complexity" evidence="4">
    <location>
        <begin position="462"/>
        <end position="471"/>
    </location>
</feature>
<feature type="compositionally biased region" description="Basic and acidic residues" evidence="4">
    <location>
        <begin position="194"/>
        <end position="209"/>
    </location>
</feature>
<feature type="compositionally biased region" description="Polar residues" evidence="4">
    <location>
        <begin position="360"/>
        <end position="371"/>
    </location>
</feature>
<name>A0AAJ0M1E2_9PEZI</name>
<keyword evidence="2" id="KW-0808">Transferase</keyword>
<protein>
    <recommendedName>
        <fullName evidence="5">Zn(2)-C6 fungal-type domain-containing protein</fullName>
    </recommendedName>
</protein>
<dbReference type="InterPro" id="IPR001138">
    <property type="entry name" value="Zn2Cys6_DnaBD"/>
</dbReference>
<organism evidence="6 7">
    <name type="scientific">Chaetomium strumarium</name>
    <dbReference type="NCBI Taxonomy" id="1170767"/>
    <lineage>
        <taxon>Eukaryota</taxon>
        <taxon>Fungi</taxon>
        <taxon>Dikarya</taxon>
        <taxon>Ascomycota</taxon>
        <taxon>Pezizomycotina</taxon>
        <taxon>Sordariomycetes</taxon>
        <taxon>Sordariomycetidae</taxon>
        <taxon>Sordariales</taxon>
        <taxon>Chaetomiaceae</taxon>
        <taxon>Chaetomium</taxon>
    </lineage>
</organism>
<accession>A0AAJ0M1E2</accession>